<comment type="caution">
    <text evidence="1">The sequence shown here is derived from an EMBL/GenBank/DDBJ whole genome shotgun (WGS) entry which is preliminary data.</text>
</comment>
<accession>A0ABP1S060</accession>
<reference evidence="1 2" key="1">
    <citation type="submission" date="2024-08" db="EMBL/GenBank/DDBJ databases">
        <authorList>
            <person name="Cucini C."/>
            <person name="Frati F."/>
        </authorList>
    </citation>
    <scope>NUCLEOTIDE SEQUENCE [LARGE SCALE GENOMIC DNA]</scope>
</reference>
<evidence type="ECO:0000313" key="2">
    <source>
        <dbReference type="Proteomes" id="UP001642540"/>
    </source>
</evidence>
<gene>
    <name evidence="1" type="ORF">ODALV1_LOCUS28268</name>
</gene>
<dbReference type="Proteomes" id="UP001642540">
    <property type="component" value="Unassembled WGS sequence"/>
</dbReference>
<dbReference type="EMBL" id="CAXLJM020000136">
    <property type="protein sequence ID" value="CAL8140387.1"/>
    <property type="molecule type" value="Genomic_DNA"/>
</dbReference>
<protein>
    <recommendedName>
        <fullName evidence="3">Chitin-binding type-2 domain-containing protein</fullName>
    </recommendedName>
</protein>
<evidence type="ECO:0008006" key="3">
    <source>
        <dbReference type="Google" id="ProtNLM"/>
    </source>
</evidence>
<evidence type="ECO:0000313" key="1">
    <source>
        <dbReference type="EMBL" id="CAL8140387.1"/>
    </source>
</evidence>
<organism evidence="1 2">
    <name type="scientific">Orchesella dallaii</name>
    <dbReference type="NCBI Taxonomy" id="48710"/>
    <lineage>
        <taxon>Eukaryota</taxon>
        <taxon>Metazoa</taxon>
        <taxon>Ecdysozoa</taxon>
        <taxon>Arthropoda</taxon>
        <taxon>Hexapoda</taxon>
        <taxon>Collembola</taxon>
        <taxon>Entomobryomorpha</taxon>
        <taxon>Entomobryoidea</taxon>
        <taxon>Orchesellidae</taxon>
        <taxon>Orchesellinae</taxon>
        <taxon>Orchesella</taxon>
    </lineage>
</organism>
<proteinExistence type="predicted"/>
<sequence>MALVNVNKWYKLLMIYVVFSEIYICSSCNNKPKIISLDEYLQSTSTTSSPETENVRYDTLEYGDPPKWYIAGSREPCHDSAFSLEPESPDSTRGVCRRMQQYFSLSGVARKVCAHGLVYSRNLQTCIKKGKPLMF</sequence>
<keyword evidence="2" id="KW-1185">Reference proteome</keyword>
<name>A0ABP1S060_9HEXA</name>